<keyword evidence="3" id="KW-1185">Reference proteome</keyword>
<evidence type="ECO:0008006" key="4">
    <source>
        <dbReference type="Google" id="ProtNLM"/>
    </source>
</evidence>
<evidence type="ECO:0000313" key="3">
    <source>
        <dbReference type="Proteomes" id="UP001549106"/>
    </source>
</evidence>
<proteinExistence type="predicted"/>
<dbReference type="Proteomes" id="UP001549106">
    <property type="component" value="Unassembled WGS sequence"/>
</dbReference>
<sequence length="196" mass="21604">MFCGKCGKQFEDDEVVCPWCGEATGVEVGEKRYSQQPENGGYGRNTEERSYVNREPVKPMALLGISVGLAAMMIYFSGLISNTILVVAAGYVLLKEEDRWLRAVAAKAILIVCIFGAIAAGITMVENGISGFNYLIMMVDAGPLDRMAVQDLCSFLNYACLIVRDLVLLIAGIQAFHCNNFRVGFIDRMINRNIQK</sequence>
<dbReference type="EMBL" id="JBEPMJ010000001">
    <property type="protein sequence ID" value="MET3748830.1"/>
    <property type="molecule type" value="Genomic_DNA"/>
</dbReference>
<feature type="transmembrane region" description="Helical" evidence="1">
    <location>
        <begin position="61"/>
        <end position="94"/>
    </location>
</feature>
<reference evidence="2 3" key="1">
    <citation type="submission" date="2024-06" db="EMBL/GenBank/DDBJ databases">
        <title>Genomic Encyclopedia of Type Strains, Phase IV (KMG-IV): sequencing the most valuable type-strain genomes for metagenomic binning, comparative biology and taxonomic classification.</title>
        <authorList>
            <person name="Goeker M."/>
        </authorList>
    </citation>
    <scope>NUCLEOTIDE SEQUENCE [LARGE SCALE GENOMIC DNA]</scope>
    <source>
        <strain evidence="2 3">DSM 29492</strain>
    </source>
</reference>
<organism evidence="2 3">
    <name type="scientific">Blautia caecimuris</name>
    <dbReference type="NCBI Taxonomy" id="1796615"/>
    <lineage>
        <taxon>Bacteria</taxon>
        <taxon>Bacillati</taxon>
        <taxon>Bacillota</taxon>
        <taxon>Clostridia</taxon>
        <taxon>Lachnospirales</taxon>
        <taxon>Lachnospiraceae</taxon>
        <taxon>Blautia</taxon>
    </lineage>
</organism>
<dbReference type="RefSeq" id="WP_257463664.1">
    <property type="nucleotide sequence ID" value="NZ_JANJZT010000001.1"/>
</dbReference>
<feature type="transmembrane region" description="Helical" evidence="1">
    <location>
        <begin position="106"/>
        <end position="125"/>
    </location>
</feature>
<keyword evidence="1" id="KW-0472">Membrane</keyword>
<evidence type="ECO:0000256" key="1">
    <source>
        <dbReference type="SAM" id="Phobius"/>
    </source>
</evidence>
<keyword evidence="1" id="KW-0812">Transmembrane</keyword>
<keyword evidence="1" id="KW-1133">Transmembrane helix</keyword>
<gene>
    <name evidence="2" type="ORF">ABID24_000046</name>
</gene>
<name>A0ABV2LXA7_9FIRM</name>
<comment type="caution">
    <text evidence="2">The sequence shown here is derived from an EMBL/GenBank/DDBJ whole genome shotgun (WGS) entry which is preliminary data.</text>
</comment>
<accession>A0ABV2LXA7</accession>
<feature type="transmembrane region" description="Helical" evidence="1">
    <location>
        <begin position="155"/>
        <end position="176"/>
    </location>
</feature>
<protein>
    <recommendedName>
        <fullName evidence="4">Zinc ribbon domain-containing protein</fullName>
    </recommendedName>
</protein>
<evidence type="ECO:0000313" key="2">
    <source>
        <dbReference type="EMBL" id="MET3748830.1"/>
    </source>
</evidence>